<dbReference type="EMBL" id="VVXK01000009">
    <property type="protein sequence ID" value="KAA2370212.1"/>
    <property type="molecule type" value="Genomic_DNA"/>
</dbReference>
<dbReference type="InterPro" id="IPR013320">
    <property type="entry name" value="ConA-like_dom_sf"/>
</dbReference>
<dbReference type="InterPro" id="IPR008979">
    <property type="entry name" value="Galactose-bd-like_sf"/>
</dbReference>
<name>A0A5B3GAI3_9BACT</name>
<evidence type="ECO:0000313" key="1">
    <source>
        <dbReference type="EMBL" id="KAA2370212.1"/>
    </source>
</evidence>
<dbReference type="RefSeq" id="WP_149887295.1">
    <property type="nucleotide sequence ID" value="NZ_DAITRP010000004.1"/>
</dbReference>
<dbReference type="SUPFAM" id="SSF49899">
    <property type="entry name" value="Concanavalin A-like lectins/glucanases"/>
    <property type="match status" value="1"/>
</dbReference>
<dbReference type="AlphaFoldDB" id="A0A5B3GAI3"/>
<dbReference type="SUPFAM" id="SSF49785">
    <property type="entry name" value="Galactose-binding domain-like"/>
    <property type="match status" value="1"/>
</dbReference>
<comment type="caution">
    <text evidence="1">The sequence shown here is derived from an EMBL/GenBank/DDBJ whole genome shotgun (WGS) entry which is preliminary data.</text>
</comment>
<evidence type="ECO:0000313" key="2">
    <source>
        <dbReference type="Proteomes" id="UP000323567"/>
    </source>
</evidence>
<dbReference type="Gene3D" id="2.60.120.260">
    <property type="entry name" value="Galactose-binding domain-like"/>
    <property type="match status" value="1"/>
</dbReference>
<reference evidence="1 2" key="1">
    <citation type="journal article" date="2019" name="Nat. Med.">
        <title>A library of human gut bacterial isolates paired with longitudinal multiomics data enables mechanistic microbiome research.</title>
        <authorList>
            <person name="Poyet M."/>
            <person name="Groussin M."/>
            <person name="Gibbons S.M."/>
            <person name="Avila-Pacheco J."/>
            <person name="Jiang X."/>
            <person name="Kearney S.M."/>
            <person name="Perrotta A.R."/>
            <person name="Berdy B."/>
            <person name="Zhao S."/>
            <person name="Lieberman T.D."/>
            <person name="Swanson P.K."/>
            <person name="Smith M."/>
            <person name="Roesemann S."/>
            <person name="Alexander J.E."/>
            <person name="Rich S.A."/>
            <person name="Livny J."/>
            <person name="Vlamakis H."/>
            <person name="Clish C."/>
            <person name="Bullock K."/>
            <person name="Deik A."/>
            <person name="Scott J."/>
            <person name="Pierce K.A."/>
            <person name="Xavier R.J."/>
            <person name="Alm E.J."/>
        </authorList>
    </citation>
    <scope>NUCLEOTIDE SEQUENCE [LARGE SCALE GENOMIC DNA]</scope>
    <source>
        <strain evidence="1 2">BIOML-A2</strain>
    </source>
</reference>
<accession>A0A5B3GAI3</accession>
<dbReference type="GO" id="GO:0004553">
    <property type="term" value="F:hydrolase activity, hydrolyzing O-glycosyl compounds"/>
    <property type="evidence" value="ECO:0007669"/>
    <property type="project" value="UniProtKB-ARBA"/>
</dbReference>
<dbReference type="Gene3D" id="2.60.120.200">
    <property type="match status" value="1"/>
</dbReference>
<organism evidence="1 2">
    <name type="scientific">Alistipes shahii</name>
    <dbReference type="NCBI Taxonomy" id="328814"/>
    <lineage>
        <taxon>Bacteria</taxon>
        <taxon>Pseudomonadati</taxon>
        <taxon>Bacteroidota</taxon>
        <taxon>Bacteroidia</taxon>
        <taxon>Bacteroidales</taxon>
        <taxon>Rikenellaceae</taxon>
        <taxon>Alistipes</taxon>
    </lineage>
</organism>
<proteinExistence type="predicted"/>
<dbReference type="GO" id="GO:0005975">
    <property type="term" value="P:carbohydrate metabolic process"/>
    <property type="evidence" value="ECO:0007669"/>
    <property type="project" value="UniProtKB-ARBA"/>
</dbReference>
<gene>
    <name evidence="1" type="ORF">F2Y13_07730</name>
</gene>
<protein>
    <submittedName>
        <fullName evidence="1">LamG domain-containing protein</fullName>
    </submittedName>
</protein>
<sequence>MDRRRSLLKIAALRSEREQQVGVNCTKGYLQLQSAGLLFEGPRTLECLFRYIPSDKMQVIAGFGISMIEIYALTTNQLRVYCGGGNATVDIIPGDSYLVDVAYDGTTAICYLNGTEAARFPVTGYKITDLFRTGSNTYIPQGSLVFCRHYNYALSAEEVAALYNDGDPAGYIVPKSRRLQATPYIRLMAPMTTDGWSSYNAQSIPPTIVDGALAVTYPTETGQGYNNGIWRRLSVNVENECYFLLKFKAKADDDNTRIASFVGVGSGLPYYKHDVIASTSFTEYYAVFKNTRGVPMTSIGFYPIFNTSGNGKFYIKDVSVTSIGLIAEYLPQNLVGQWHEKPFEITGITTYTWTGETDPVYYQELLLGRFIQTGAVVMIKGSVSDYQSGEPFVYVGNRPAMIPAQNGSFTLKVINNRDNIDRIYYYGGTVRSDRRLTITIDSVELIPDVALSWLDSAKQFPLNDEYLPPLLQSDGGYDLAANGTPQIIIK</sequence>
<dbReference type="Proteomes" id="UP000323567">
    <property type="component" value="Unassembled WGS sequence"/>
</dbReference>